<name>U9SQF1_RHIID</name>
<dbReference type="STRING" id="747089.U9SQF1"/>
<proteinExistence type="predicted"/>
<organism evidence="1">
    <name type="scientific">Rhizophagus irregularis (strain DAOM 181602 / DAOM 197198 / MUCL 43194)</name>
    <name type="common">Arbuscular mycorrhizal fungus</name>
    <name type="synonym">Glomus intraradices</name>
    <dbReference type="NCBI Taxonomy" id="747089"/>
    <lineage>
        <taxon>Eukaryota</taxon>
        <taxon>Fungi</taxon>
        <taxon>Fungi incertae sedis</taxon>
        <taxon>Mucoromycota</taxon>
        <taxon>Glomeromycotina</taxon>
        <taxon>Glomeromycetes</taxon>
        <taxon>Glomerales</taxon>
        <taxon>Glomeraceae</taxon>
        <taxon>Rhizophagus</taxon>
    </lineage>
</organism>
<gene>
    <name evidence="1" type="ORF">GLOINDRAFT_89032</name>
</gene>
<dbReference type="EMBL" id="KI299700">
    <property type="protein sequence ID" value="ERZ97346.1"/>
    <property type="molecule type" value="Genomic_DNA"/>
</dbReference>
<protein>
    <submittedName>
        <fullName evidence="1">Uncharacterized protein</fullName>
    </submittedName>
</protein>
<dbReference type="AlphaFoldDB" id="U9SQF1"/>
<dbReference type="HOGENOM" id="CLU_1714268_0_0_1"/>
<dbReference type="InterPro" id="IPR032675">
    <property type="entry name" value="LRR_dom_sf"/>
</dbReference>
<accession>U9SQF1</accession>
<sequence>MSNIDTVANVSFNDIFSCTTCGRSIPSKLPSFEMISFKKFLRYYLSKCVANLVNRCKELTSLTISHGLNTRAISLISILITKLGLRNIGRRCKNIRKYIIKSNQIEYASFTSSKILEVSKYHHPSSSEERSSKIKNLILDNCKISDKNLNQLM</sequence>
<dbReference type="Gene3D" id="3.80.10.10">
    <property type="entry name" value="Ribonuclease Inhibitor"/>
    <property type="match status" value="1"/>
</dbReference>
<reference evidence="1" key="1">
    <citation type="submission" date="2013-07" db="EMBL/GenBank/DDBJ databases">
        <title>The genome of an arbuscular mycorrhizal fungus provides insights into the evolution of the oldest plant symbiosis.</title>
        <authorList>
            <consortium name="DOE Joint Genome Institute"/>
            <person name="Tisserant E."/>
            <person name="Malbreil M."/>
            <person name="Kuo A."/>
            <person name="Kohler A."/>
            <person name="Symeonidi A."/>
            <person name="Balestrini R."/>
            <person name="Charron P."/>
            <person name="Duensing N."/>
            <person name="Frei-dit-Frey N."/>
            <person name="Gianinazzi-Pearson V."/>
            <person name="Gilbert B."/>
            <person name="Handa Y."/>
            <person name="Hijri M."/>
            <person name="Kaul R."/>
            <person name="Kawaguchi M."/>
            <person name="Krajinski F."/>
            <person name="Lammers P."/>
            <person name="Lapierre D."/>
            <person name="Masclaux F.G."/>
            <person name="Murat C."/>
            <person name="Morin E."/>
            <person name="Ndikumana S."/>
            <person name="Pagni M."/>
            <person name="Petitpierre D."/>
            <person name="Requena N."/>
            <person name="Rosikiewicz P."/>
            <person name="Riley R."/>
            <person name="Saito K."/>
            <person name="San Clemente H."/>
            <person name="Shapiro H."/>
            <person name="van Tuinen D."/>
            <person name="Becard G."/>
            <person name="Bonfante P."/>
            <person name="Paszkowski U."/>
            <person name="Shachar-Hill Y."/>
            <person name="Young J.P."/>
            <person name="Sanders I.R."/>
            <person name="Henrissat B."/>
            <person name="Rensing S.A."/>
            <person name="Grigoriev I.V."/>
            <person name="Corradi N."/>
            <person name="Roux C."/>
            <person name="Martin F."/>
        </authorList>
    </citation>
    <scope>NUCLEOTIDE SEQUENCE</scope>
    <source>
        <strain evidence="1">DAOM 197198</strain>
    </source>
</reference>
<evidence type="ECO:0000313" key="1">
    <source>
        <dbReference type="EMBL" id="ERZ97346.1"/>
    </source>
</evidence>
<dbReference type="VEuPathDB" id="FungiDB:RhiirFUN_023506"/>